<keyword evidence="4" id="KW-0493">Microtubule</keyword>
<feature type="region of interest" description="Disordered" evidence="12">
    <location>
        <begin position="1869"/>
        <end position="2030"/>
    </location>
</feature>
<feature type="region of interest" description="Disordered" evidence="12">
    <location>
        <begin position="1161"/>
        <end position="1198"/>
    </location>
</feature>
<reference evidence="15" key="1">
    <citation type="submission" date="2025-08" db="UniProtKB">
        <authorList>
            <consortium name="RefSeq"/>
        </authorList>
    </citation>
    <scope>IDENTIFICATION</scope>
    <source>
        <tissue evidence="15">Gonad</tissue>
    </source>
</reference>
<feature type="compositionally biased region" description="Basic and acidic residues" evidence="12">
    <location>
        <begin position="1011"/>
        <end position="1021"/>
    </location>
</feature>
<feature type="compositionally biased region" description="Basic residues" evidence="12">
    <location>
        <begin position="1950"/>
        <end position="1968"/>
    </location>
</feature>
<name>A0A6P4Y9K9_BRABE</name>
<dbReference type="GO" id="GO:0072686">
    <property type="term" value="C:mitotic spindle"/>
    <property type="evidence" value="ECO:0007669"/>
    <property type="project" value="TreeGrafter"/>
</dbReference>
<organism evidence="14 15">
    <name type="scientific">Branchiostoma belcheri</name>
    <name type="common">Amphioxus</name>
    <dbReference type="NCBI Taxonomy" id="7741"/>
    <lineage>
        <taxon>Eukaryota</taxon>
        <taxon>Metazoa</taxon>
        <taxon>Chordata</taxon>
        <taxon>Cephalochordata</taxon>
        <taxon>Leptocardii</taxon>
        <taxon>Amphioxiformes</taxon>
        <taxon>Branchiostomatidae</taxon>
        <taxon>Branchiostoma</taxon>
    </lineage>
</organism>
<evidence type="ECO:0000256" key="12">
    <source>
        <dbReference type="SAM" id="MobiDB-lite"/>
    </source>
</evidence>
<keyword evidence="3" id="KW-0597">Phosphoprotein</keyword>
<feature type="compositionally biased region" description="Basic and acidic residues" evidence="12">
    <location>
        <begin position="726"/>
        <end position="739"/>
    </location>
</feature>
<keyword evidence="5 10" id="KW-0547">Nucleotide-binding</keyword>
<dbReference type="SUPFAM" id="SSF52540">
    <property type="entry name" value="P-loop containing nucleoside triphosphate hydrolases"/>
    <property type="match status" value="1"/>
</dbReference>
<dbReference type="GO" id="GO:0008017">
    <property type="term" value="F:microtubule binding"/>
    <property type="evidence" value="ECO:0007669"/>
    <property type="project" value="InterPro"/>
</dbReference>
<keyword evidence="7 11" id="KW-0175">Coiled coil</keyword>
<dbReference type="PANTHER" id="PTHR47970">
    <property type="entry name" value="KINESIN-LIKE PROTEIN KIF11"/>
    <property type="match status" value="1"/>
</dbReference>
<evidence type="ECO:0000256" key="9">
    <source>
        <dbReference type="ARBA" id="ARBA00023212"/>
    </source>
</evidence>
<comment type="similarity">
    <text evidence="10">Belongs to the TRAFAC class myosin-kinesin ATPase superfamily. Kinesin family.</text>
</comment>
<proteinExistence type="inferred from homology"/>
<evidence type="ECO:0000256" key="10">
    <source>
        <dbReference type="PROSITE-ProRule" id="PRU00283"/>
    </source>
</evidence>
<sequence length="2127" mass="242291">MSDQDTQDIPLSDGEEDMLEDPGLEDTVSDEIIRKDLLSDFATPAKVQTGRSSIDHGTEHMKVYLRIRPLAEDEKEHGEEQGCMHIDNENTLVTMAPKDSFMYKSSTRGFGDIMHKFSFSRIFNEGTCQKDFFDNSMLGMVKDFVGGQNCLVFTYGVTNSGKTYTIQGSSKDGGILPRTLDVVFNSIAEKKWEGGMSLKPRCFSDVVKLDERGVRQQEAIKAAVLKMAEKQEPLEGASGADLTNVSKMSAMTEDSLCSQSSQKSDTMEDADEVESRVADETSVSVDAQGPVKFSIWVSFAEIYNEYIYDLLEAYPQGKNKRRPTLKLSEDKHGSIYIKGLREIMVTSADEAYKILTIGQKNLHIAATKMNHCSSRSHCIFSIKILRVVDVDDPHVARMSMLSFCDLAGSERYTKTQSTGDRLREAGNINTSILTLGKCIKNLRWNQHHRDNPKIIPFRESKLTRLFQSFFLGHGKAGMIVNVNKCASMFDETYHVLKFSAVAKQIVTRISKVDRWNTSFPRPAPPRNVSLALNNSATPKSRSTVGWASNAVRPSTMVEQDVIEEEEEEEDDDDDAETTYTDLASLVEKLQQELIEERKEKVLMEVRIREEVCEEMAKSLVEIENDYSERLQQQQQNIEEKWEKRIEMYSQSIKKSRKRARVDRVQDEEEEWVSSVLLHAEQVKVKERDEQIKDLTIQVTSLSENLKIANDNLDFKRLELQRRDDQHKKEMTQLKAEKSELQQGASNSSVDTHLQTELSEAQKTIKAQEKEIADLQETLKEAGETFFEKNDEIEKLKAAITEDEEKMKSQNTTITDLQQLVEELRTLADQTKATIAEKEEKIADLAKQIQDQKDMMDQKIEALQQDLSLLSSERNEAINKADKQQNEIQELVEKIQSQTLLLNATSTADDGEIQLLRQKLSELEDSLKEARTKADSYQEQAEELVKSKEELESSKQKVFELEERLIAAQTASESSQVKADELSSKQEEVLSLRKKVEELEGSLKEATSSADSNKEKVAKQDEDLHSLKQKILELEQAAKDSTAETDQYKEKADKYEKTMEDYKTALSDHESFVENLNKEVKELKSELEEEVKTHQAAKTKVLELEHKVEELDTANKTIVGSTRKGDKEKQRLEKALKEANTSHLETKKQNLELEKKLQEAEKQLGEAKKREHLAKKDVKSARENLKTAEEQVAANEKSIKDLDNHVAELKESEGSLKKLLASSQEQADKLTSLMTERESAIKELREDVASKEAAVREKEGEVGSLTQKLDEMQKLHQQDENTCSSHQEEITQLQNQLSEVNKQLKEREASENEMKGQVAKLWNQTQADKTALHDAESTSRQLETQVEGLKGQLKEKEDRAAMLEKDLEIVRSTVSDYKAVREDLEKTRSREVDMRATLQSMTAQQEERNSTIDRLEDSLNTLKQELKEKVDQAKLAQEEQQAAKKEKEDASKKVEELEALLEAKEKRLKTKSATIKELMEKADQERRKAEDERQKYEIAFTDVQGNETVISTLKQALEEQEATMATQDKVLESKQEEIQTFADELEDLQKKYSELLESSDVNKRELKRTISNLEHLKLNYEQADTDRKSAQEELGSVKEEKDGLQEQLKTLSERVQELERTLHSTKGEEGALQNEKDRLEVALVDSKKEVETLEQWLSETKQELEQLKKELEDGEKDNTDKEALEDTVRQLQQDLETVQQQKEEELSQWRGERDQLVSELEKQLKALVAREKATQASLADAEEEIKTLKAEKEETQESGDRLTALQSQLDECYSTISHLEEQLKQQTSGPATRRGRRTTRSAMISEDQLRRELDTCRKQLQEEYGQYLAEYAQLVEEQRAKEKVSDNLDKAVRAKDKIIDELKKSNQDLQRELWAQSEERSHHPSGSSTGSTSIKQEEEEEEEDIEPAEEATEEGDGPIVFDESEIIDEEGNRKRRFPSVHLEMDVTPVVTKRKTKTTRAAGSRRGRKRKSEELVENEDPKVDTPATRTRSRKKVPKTSIKQEPVSPTPSESHVPETPEDQLPLSSLRGSKRTALSRIGDYVSNSPVAKSAKKIVEAAVGLASPTKSPVAESPPRPAEKKKRRKLYKTDISAPFECPPHQLVSTGINEPAEDAHSIVTRRLRTRTHKK</sequence>
<dbReference type="GO" id="GO:0007018">
    <property type="term" value="P:microtubule-based movement"/>
    <property type="evidence" value="ECO:0007669"/>
    <property type="project" value="InterPro"/>
</dbReference>
<dbReference type="SMART" id="SM00129">
    <property type="entry name" value="KISc"/>
    <property type="match status" value="1"/>
</dbReference>
<evidence type="ECO:0000256" key="5">
    <source>
        <dbReference type="ARBA" id="ARBA00022741"/>
    </source>
</evidence>
<keyword evidence="8 10" id="KW-0505">Motor protein</keyword>
<feature type="region of interest" description="Disordered" evidence="12">
    <location>
        <begin position="726"/>
        <end position="752"/>
    </location>
</feature>
<dbReference type="GO" id="GO:0090307">
    <property type="term" value="P:mitotic spindle assembly"/>
    <property type="evidence" value="ECO:0007669"/>
    <property type="project" value="TreeGrafter"/>
</dbReference>
<dbReference type="GO" id="GO:0051231">
    <property type="term" value="P:spindle elongation"/>
    <property type="evidence" value="ECO:0007669"/>
    <property type="project" value="TreeGrafter"/>
</dbReference>
<evidence type="ECO:0000256" key="8">
    <source>
        <dbReference type="ARBA" id="ARBA00023175"/>
    </source>
</evidence>
<accession>A0A6P4Y9K9</accession>
<dbReference type="InterPro" id="IPR047149">
    <property type="entry name" value="KIF11-like"/>
</dbReference>
<dbReference type="OrthoDB" id="2403182at2759"/>
<comment type="subcellular location">
    <subcellularLocation>
        <location evidence="1">Cytoplasm</location>
        <location evidence="1">Cytoskeleton</location>
        <location evidence="1">Spindle</location>
    </subcellularLocation>
</comment>
<feature type="region of interest" description="Disordered" evidence="12">
    <location>
        <begin position="2060"/>
        <end position="2114"/>
    </location>
</feature>
<dbReference type="Pfam" id="PF00225">
    <property type="entry name" value="Kinesin"/>
    <property type="match status" value="1"/>
</dbReference>
<dbReference type="InterPro" id="IPR019821">
    <property type="entry name" value="Kinesin_motor_CS"/>
</dbReference>
<dbReference type="SUPFAM" id="SSF90257">
    <property type="entry name" value="Myosin rod fragments"/>
    <property type="match status" value="1"/>
</dbReference>
<feature type="compositionally biased region" description="Basic and acidic residues" evidence="12">
    <location>
        <begin position="1122"/>
        <end position="1136"/>
    </location>
</feature>
<evidence type="ECO:0000256" key="2">
    <source>
        <dbReference type="ARBA" id="ARBA00022490"/>
    </source>
</evidence>
<keyword evidence="2" id="KW-0963">Cytoplasm</keyword>
<feature type="region of interest" description="Disordered" evidence="12">
    <location>
        <begin position="1"/>
        <end position="23"/>
    </location>
</feature>
<feature type="coiled-coil region" evidence="11">
    <location>
        <begin position="579"/>
        <end position="606"/>
    </location>
</feature>
<dbReference type="SUPFAM" id="SSF57997">
    <property type="entry name" value="Tropomyosin"/>
    <property type="match status" value="1"/>
</dbReference>
<evidence type="ECO:0000259" key="13">
    <source>
        <dbReference type="PROSITE" id="PS50067"/>
    </source>
</evidence>
<dbReference type="GeneID" id="109463215"/>
<dbReference type="GO" id="GO:0005876">
    <property type="term" value="C:spindle microtubule"/>
    <property type="evidence" value="ECO:0007669"/>
    <property type="project" value="TreeGrafter"/>
</dbReference>
<dbReference type="GO" id="GO:0005634">
    <property type="term" value="C:nucleus"/>
    <property type="evidence" value="ECO:0007669"/>
    <property type="project" value="TreeGrafter"/>
</dbReference>
<evidence type="ECO:0000256" key="3">
    <source>
        <dbReference type="ARBA" id="ARBA00022553"/>
    </source>
</evidence>
<feature type="compositionally biased region" description="Basic and acidic residues" evidence="12">
    <location>
        <begin position="1869"/>
        <end position="1881"/>
    </location>
</feature>
<feature type="binding site" evidence="10">
    <location>
        <begin position="156"/>
        <end position="163"/>
    </location>
    <ligand>
        <name>ATP</name>
        <dbReference type="ChEBI" id="CHEBI:30616"/>
    </ligand>
</feature>
<keyword evidence="14" id="KW-1185">Reference proteome</keyword>
<evidence type="ECO:0000256" key="1">
    <source>
        <dbReference type="ARBA" id="ARBA00004186"/>
    </source>
</evidence>
<evidence type="ECO:0000313" key="14">
    <source>
        <dbReference type="Proteomes" id="UP000515135"/>
    </source>
</evidence>
<dbReference type="InterPro" id="IPR001752">
    <property type="entry name" value="Kinesin_motor_dom"/>
</dbReference>
<feature type="region of interest" description="Disordered" evidence="12">
    <location>
        <begin position="1118"/>
        <end position="1149"/>
    </location>
</feature>
<feature type="region of interest" description="Disordered" evidence="12">
    <location>
        <begin position="1583"/>
        <end position="1602"/>
    </location>
</feature>
<feature type="compositionally biased region" description="Acidic residues" evidence="12">
    <location>
        <begin position="1896"/>
        <end position="1928"/>
    </location>
</feature>
<evidence type="ECO:0000313" key="15">
    <source>
        <dbReference type="RefSeq" id="XP_019615502.1"/>
    </source>
</evidence>
<dbReference type="Gene3D" id="1.20.5.170">
    <property type="match status" value="1"/>
</dbReference>
<dbReference type="PROSITE" id="PS50067">
    <property type="entry name" value="KINESIN_MOTOR_2"/>
    <property type="match status" value="1"/>
</dbReference>
<feature type="region of interest" description="Disordered" evidence="12">
    <location>
        <begin position="1301"/>
        <end position="1356"/>
    </location>
</feature>
<keyword evidence="6 10" id="KW-0067">ATP-binding</keyword>
<evidence type="ECO:0000256" key="6">
    <source>
        <dbReference type="ARBA" id="ARBA00022840"/>
    </source>
</evidence>
<dbReference type="PROSITE" id="PS00411">
    <property type="entry name" value="KINESIN_MOTOR_1"/>
    <property type="match status" value="1"/>
</dbReference>
<dbReference type="InterPro" id="IPR036961">
    <property type="entry name" value="Kinesin_motor_dom_sf"/>
</dbReference>
<feature type="compositionally biased region" description="Basic and acidic residues" evidence="12">
    <location>
        <begin position="1161"/>
        <end position="1188"/>
    </location>
</feature>
<feature type="region of interest" description="Disordered" evidence="12">
    <location>
        <begin position="1002"/>
        <end position="1021"/>
    </location>
</feature>
<evidence type="ECO:0000256" key="7">
    <source>
        <dbReference type="ARBA" id="ARBA00023054"/>
    </source>
</evidence>
<feature type="domain" description="Kinesin motor" evidence="13">
    <location>
        <begin position="60"/>
        <end position="505"/>
    </location>
</feature>
<feature type="region of interest" description="Disordered" evidence="12">
    <location>
        <begin position="1390"/>
        <end position="1415"/>
    </location>
</feature>
<feature type="compositionally biased region" description="Acidic residues" evidence="12">
    <location>
        <begin position="13"/>
        <end position="23"/>
    </location>
</feature>
<dbReference type="PANTHER" id="PTHR47970:SF29">
    <property type="entry name" value="KINESIN FAMILY MEMBER 20B"/>
    <property type="match status" value="1"/>
</dbReference>
<dbReference type="InterPro" id="IPR027417">
    <property type="entry name" value="P-loop_NTPase"/>
</dbReference>
<dbReference type="GO" id="GO:0005524">
    <property type="term" value="F:ATP binding"/>
    <property type="evidence" value="ECO:0007669"/>
    <property type="project" value="UniProtKB-UniRule"/>
</dbReference>
<evidence type="ECO:0000256" key="11">
    <source>
        <dbReference type="SAM" id="Coils"/>
    </source>
</evidence>
<protein>
    <submittedName>
        <fullName evidence="15">Kinesin-like protein KIF20B isoform X2</fullName>
    </submittedName>
</protein>
<feature type="compositionally biased region" description="Basic and acidic residues" evidence="12">
    <location>
        <begin position="1440"/>
        <end position="1452"/>
    </location>
</feature>
<feature type="region of interest" description="Disordered" evidence="12">
    <location>
        <begin position="1432"/>
        <end position="1452"/>
    </location>
</feature>
<gene>
    <name evidence="15" type="primary">LOC109463215</name>
</gene>
<feature type="compositionally biased region" description="Basic and acidic residues" evidence="12">
    <location>
        <begin position="1301"/>
        <end position="1313"/>
    </location>
</feature>
<dbReference type="Gene3D" id="3.40.850.10">
    <property type="entry name" value="Kinesin motor domain"/>
    <property type="match status" value="2"/>
</dbReference>
<evidence type="ECO:0000256" key="4">
    <source>
        <dbReference type="ARBA" id="ARBA00022701"/>
    </source>
</evidence>
<dbReference type="PRINTS" id="PR00380">
    <property type="entry name" value="KINESINHEAVY"/>
</dbReference>
<feature type="compositionally biased region" description="Basic and acidic residues" evidence="12">
    <location>
        <begin position="1404"/>
        <end position="1415"/>
    </location>
</feature>
<dbReference type="Proteomes" id="UP000515135">
    <property type="component" value="Unplaced"/>
</dbReference>
<feature type="compositionally biased region" description="Low complexity" evidence="12">
    <location>
        <begin position="1883"/>
        <end position="1892"/>
    </location>
</feature>
<dbReference type="Gene3D" id="1.10.287.1490">
    <property type="match status" value="3"/>
</dbReference>
<dbReference type="RefSeq" id="XP_019615502.1">
    <property type="nucleotide sequence ID" value="XM_019759943.1"/>
</dbReference>
<keyword evidence="9" id="KW-0206">Cytoskeleton</keyword>
<dbReference type="GO" id="GO:0008574">
    <property type="term" value="F:plus-end-directed microtubule motor activity"/>
    <property type="evidence" value="ECO:0007669"/>
    <property type="project" value="TreeGrafter"/>
</dbReference>
<feature type="compositionally biased region" description="Basic and acidic residues" evidence="12">
    <location>
        <begin position="1969"/>
        <end position="1981"/>
    </location>
</feature>
<feature type="compositionally biased region" description="Polar residues" evidence="12">
    <location>
        <begin position="740"/>
        <end position="752"/>
    </location>
</feature>